<protein>
    <submittedName>
        <fullName evidence="1">Uncharacterized protein</fullName>
    </submittedName>
</protein>
<proteinExistence type="predicted"/>
<dbReference type="EMBL" id="CP110509">
    <property type="protein sequence ID" value="WMB27757.1"/>
    <property type="molecule type" value="Genomic_DNA"/>
</dbReference>
<name>A0ABY9LFT3_9STRE</name>
<dbReference type="Proteomes" id="UP001238096">
    <property type="component" value="Chromosome"/>
</dbReference>
<organism evidence="1 2">
    <name type="scientific">Streptococcus didelphis</name>
    <dbReference type="NCBI Taxonomy" id="102886"/>
    <lineage>
        <taxon>Bacteria</taxon>
        <taxon>Bacillati</taxon>
        <taxon>Bacillota</taxon>
        <taxon>Bacilli</taxon>
        <taxon>Lactobacillales</taxon>
        <taxon>Streptococcaceae</taxon>
        <taxon>Streptococcus</taxon>
    </lineage>
</organism>
<evidence type="ECO:0000313" key="1">
    <source>
        <dbReference type="EMBL" id="WMB27757.1"/>
    </source>
</evidence>
<evidence type="ECO:0000313" key="2">
    <source>
        <dbReference type="Proteomes" id="UP001238096"/>
    </source>
</evidence>
<gene>
    <name evidence="1" type="ORF">N1496_06645</name>
</gene>
<accession>A0ABY9LFT3</accession>
<sequence>MYAVIKEVLRINEKLDIGSVRSPLSVLIESDKSICQEAASMIENVKGQFIAKR</sequence>
<dbReference type="RefSeq" id="WP_306675753.1">
    <property type="nucleotide sequence ID" value="NZ_CP110509.1"/>
</dbReference>
<keyword evidence="2" id="KW-1185">Reference proteome</keyword>
<reference evidence="2" key="1">
    <citation type="submission" date="2022-10" db="EMBL/GenBank/DDBJ databases">
        <title>Streptococcus didelphis as causative of fatal infections in opossums (Didelphis albiventris).</title>
        <authorList>
            <person name="Breyer G.M."/>
            <person name="Da Silva M.E.R.J."/>
            <person name="Siqueira F.M."/>
        </authorList>
    </citation>
    <scope>NUCLEOTIDE SEQUENCE [LARGE SCALE GENOMIC DNA]</scope>
    <source>
        <strain evidence="2">LBVP101/21</strain>
    </source>
</reference>